<evidence type="ECO:0000256" key="5">
    <source>
        <dbReference type="ARBA" id="ARBA00022989"/>
    </source>
</evidence>
<accession>A0A6P3HVA3</accession>
<dbReference type="Pfam" id="PF13853">
    <property type="entry name" value="7tm_4"/>
    <property type="match status" value="1"/>
</dbReference>
<evidence type="ECO:0000256" key="4">
    <source>
        <dbReference type="ARBA" id="ARBA00022692"/>
    </source>
</evidence>
<dbReference type="SUPFAM" id="SSF81321">
    <property type="entry name" value="Family A G protein-coupled receptor-like"/>
    <property type="match status" value="1"/>
</dbReference>
<dbReference type="Proteomes" id="UP000515208">
    <property type="component" value="Unplaced"/>
</dbReference>
<proteinExistence type="predicted"/>
<protein>
    <submittedName>
        <fullName evidence="10">Olfactory receptor 2F1-like</fullName>
    </submittedName>
</protein>
<comment type="subcellular location">
    <subcellularLocation>
        <location evidence="1">Cell membrane</location>
        <topology evidence="1">Multi-pass membrane protein</topology>
    </subcellularLocation>
</comment>
<dbReference type="GO" id="GO:0004984">
    <property type="term" value="F:olfactory receptor activity"/>
    <property type="evidence" value="ECO:0007669"/>
    <property type="project" value="InterPro"/>
</dbReference>
<evidence type="ECO:0000256" key="2">
    <source>
        <dbReference type="ARBA" id="ARBA00022475"/>
    </source>
</evidence>
<sequence>MGRDNLTWVSEFVLLGLSRDRQTQAGLFVLFGATYLLTLLGNGLILVLVRLDSHLQLPMYFFLGNLSIVDICYPSSGVPQMLAHFLLEKKTISSARCGTQHFFSLALWGGDSGTKFSLLTVMVYEHYVVTPLHCGAAISPRLAVVSWLVGLANSVVEMAVTMHLPACGHCVLNHVACVGVAVFPPSVERITGPWTPGRTWREIPISKQTFVKLHCVQYTMPGAVGDTPNLI</sequence>
<name>A0A6P3HVA3_BISBB</name>
<keyword evidence="2" id="KW-1003">Cell membrane</keyword>
<evidence type="ECO:0000256" key="6">
    <source>
        <dbReference type="ARBA" id="ARBA00023136"/>
    </source>
</evidence>
<keyword evidence="6 8" id="KW-0472">Membrane</keyword>
<dbReference type="GO" id="GO:0005886">
    <property type="term" value="C:plasma membrane"/>
    <property type="evidence" value="ECO:0007669"/>
    <property type="project" value="UniProtKB-SubCell"/>
</dbReference>
<keyword evidence="4 8" id="KW-0812">Transmembrane</keyword>
<dbReference type="GO" id="GO:0007186">
    <property type="term" value="P:G protein-coupled receptor signaling pathway"/>
    <property type="evidence" value="ECO:0007669"/>
    <property type="project" value="InterPro"/>
</dbReference>
<evidence type="ECO:0000256" key="3">
    <source>
        <dbReference type="ARBA" id="ARBA00022606"/>
    </source>
</evidence>
<keyword evidence="9" id="KW-1185">Reference proteome</keyword>
<keyword evidence="5 8" id="KW-1133">Transmembrane helix</keyword>
<dbReference type="GeneID" id="104992122"/>
<dbReference type="AlphaFoldDB" id="A0A6P3HVA3"/>
<keyword evidence="7" id="KW-0807">Transducer</keyword>
<dbReference type="Gene3D" id="1.20.1070.10">
    <property type="entry name" value="Rhodopsin 7-helix transmembrane proteins"/>
    <property type="match status" value="1"/>
</dbReference>
<keyword evidence="3" id="KW-0716">Sensory transduction</keyword>
<reference evidence="10" key="1">
    <citation type="submission" date="2025-08" db="UniProtKB">
        <authorList>
            <consortium name="RefSeq"/>
        </authorList>
    </citation>
    <scope>IDENTIFICATION</scope>
    <source>
        <tissue evidence="10">Blood</tissue>
    </source>
</reference>
<evidence type="ECO:0000313" key="10">
    <source>
        <dbReference type="RefSeq" id="XP_010843174.1"/>
    </source>
</evidence>
<evidence type="ECO:0000256" key="1">
    <source>
        <dbReference type="ARBA" id="ARBA00004651"/>
    </source>
</evidence>
<dbReference type="PANTHER" id="PTHR26453">
    <property type="entry name" value="OLFACTORY RECEPTOR"/>
    <property type="match status" value="1"/>
</dbReference>
<organism evidence="9 10">
    <name type="scientific">Bison bison bison</name>
    <name type="common">North American plains bison</name>
    <dbReference type="NCBI Taxonomy" id="43346"/>
    <lineage>
        <taxon>Eukaryota</taxon>
        <taxon>Metazoa</taxon>
        <taxon>Chordata</taxon>
        <taxon>Craniata</taxon>
        <taxon>Vertebrata</taxon>
        <taxon>Euteleostomi</taxon>
        <taxon>Mammalia</taxon>
        <taxon>Eutheria</taxon>
        <taxon>Laurasiatheria</taxon>
        <taxon>Artiodactyla</taxon>
        <taxon>Ruminantia</taxon>
        <taxon>Pecora</taxon>
        <taxon>Bovidae</taxon>
        <taxon>Bovinae</taxon>
        <taxon>Bison</taxon>
    </lineage>
</organism>
<dbReference type="InterPro" id="IPR000725">
    <property type="entry name" value="Olfact_rcpt"/>
</dbReference>
<evidence type="ECO:0000313" key="9">
    <source>
        <dbReference type="Proteomes" id="UP000515208"/>
    </source>
</evidence>
<feature type="transmembrane region" description="Helical" evidence="8">
    <location>
        <begin position="25"/>
        <end position="49"/>
    </location>
</feature>
<evidence type="ECO:0000256" key="7">
    <source>
        <dbReference type="ARBA" id="ARBA00023224"/>
    </source>
</evidence>
<dbReference type="KEGG" id="bbis:104992122"/>
<evidence type="ECO:0000256" key="8">
    <source>
        <dbReference type="SAM" id="Phobius"/>
    </source>
</evidence>
<dbReference type="RefSeq" id="XP_010843174.1">
    <property type="nucleotide sequence ID" value="XM_010844872.1"/>
</dbReference>
<gene>
    <name evidence="10" type="primary">LOC104992122</name>
</gene>